<dbReference type="SMART" id="SM00066">
    <property type="entry name" value="GAL4"/>
    <property type="match status" value="1"/>
</dbReference>
<dbReference type="HOGENOM" id="CLU_024934_5_2_1"/>
<dbReference type="Pfam" id="PF00172">
    <property type="entry name" value="Zn_clus"/>
    <property type="match status" value="1"/>
</dbReference>
<keyword evidence="1" id="KW-0539">Nucleus</keyword>
<dbReference type="GO" id="GO:0001228">
    <property type="term" value="F:DNA-binding transcription activator activity, RNA polymerase II-specific"/>
    <property type="evidence" value="ECO:0007669"/>
    <property type="project" value="TreeGrafter"/>
</dbReference>
<dbReference type="Proteomes" id="UP000054321">
    <property type="component" value="Unassembled WGS sequence"/>
</dbReference>
<dbReference type="CDD" id="cd00067">
    <property type="entry name" value="GAL4"/>
    <property type="match status" value="1"/>
</dbReference>
<evidence type="ECO:0000259" key="2">
    <source>
        <dbReference type="PROSITE" id="PS50048"/>
    </source>
</evidence>
<evidence type="ECO:0000256" key="1">
    <source>
        <dbReference type="ARBA" id="ARBA00023242"/>
    </source>
</evidence>
<evidence type="ECO:0000313" key="4">
    <source>
        <dbReference type="Proteomes" id="UP000054321"/>
    </source>
</evidence>
<dbReference type="SUPFAM" id="SSF57701">
    <property type="entry name" value="Zn2/Cys6 DNA-binding domain"/>
    <property type="match status" value="1"/>
</dbReference>
<feature type="domain" description="Zn(2)-C6 fungal-type" evidence="2">
    <location>
        <begin position="25"/>
        <end position="55"/>
    </location>
</feature>
<dbReference type="InParanoid" id="A0A0C3CX64"/>
<evidence type="ECO:0000313" key="3">
    <source>
        <dbReference type="EMBL" id="KIM94287.1"/>
    </source>
</evidence>
<name>A0A0C3CX64_OIDMZ</name>
<accession>A0A0C3CX64</accession>
<dbReference type="Gene3D" id="4.10.240.10">
    <property type="entry name" value="Zn(2)-C6 fungal-type DNA-binding domain"/>
    <property type="match status" value="1"/>
</dbReference>
<reference evidence="4" key="2">
    <citation type="submission" date="2015-01" db="EMBL/GenBank/DDBJ databases">
        <title>Evolutionary Origins and Diversification of the Mycorrhizal Mutualists.</title>
        <authorList>
            <consortium name="DOE Joint Genome Institute"/>
            <consortium name="Mycorrhizal Genomics Consortium"/>
            <person name="Kohler A."/>
            <person name="Kuo A."/>
            <person name="Nagy L.G."/>
            <person name="Floudas D."/>
            <person name="Copeland A."/>
            <person name="Barry K.W."/>
            <person name="Cichocki N."/>
            <person name="Veneault-Fourrey C."/>
            <person name="LaButti K."/>
            <person name="Lindquist E.A."/>
            <person name="Lipzen A."/>
            <person name="Lundell T."/>
            <person name="Morin E."/>
            <person name="Murat C."/>
            <person name="Riley R."/>
            <person name="Ohm R."/>
            <person name="Sun H."/>
            <person name="Tunlid A."/>
            <person name="Henrissat B."/>
            <person name="Grigoriev I.V."/>
            <person name="Hibbett D.S."/>
            <person name="Martin F."/>
        </authorList>
    </citation>
    <scope>NUCLEOTIDE SEQUENCE [LARGE SCALE GENOMIC DNA]</scope>
    <source>
        <strain evidence="4">Zn</strain>
    </source>
</reference>
<dbReference type="InterPro" id="IPR053157">
    <property type="entry name" value="Sterol_Uptake_Regulator"/>
</dbReference>
<sequence>MESHLPQTAQVQISHKRSQLKSRTGCIQCKNRKVKCDEAPGSCGACIKRRTRCSLRPPTPPVSSPRPQIAGTVPVSNLLDLELLHNFSTKTCLTLTSHAPLQEFYQTTFISEALRADYLLHCLLGLSAFHLAQQHREMLDVVDEQQKSTVRSKVGEYLVAAHTHHNAGLSTFRQTLTSITPENCHALFASSILIAGTSFALPWDGGMLLSEPVSNSYTTQDSVSTIPEWLLMLRGIRIILTEARRDWIEAGPMSPILKSREYESYGKNIGQVDEDTAVYLDSLCAYFVQYSDPHVCDACITAIELLRKSFAGIAGGCDPSVVFFWPAQVSADFLTVLEGNTPEALLVLASFCMLMDTLSWCWLFQGWSPNMLKAIEGMLDTKWKQWLSWPLQVVIKNGARQLKGPILAVIEGKCCS</sequence>
<dbReference type="PANTHER" id="PTHR47784:SF5">
    <property type="entry name" value="STEROL UPTAKE CONTROL PROTEIN 2"/>
    <property type="match status" value="1"/>
</dbReference>
<gene>
    <name evidence="3" type="ORF">OIDMADRAFT_172573</name>
</gene>
<protein>
    <recommendedName>
        <fullName evidence="2">Zn(2)-C6 fungal-type domain-containing protein</fullName>
    </recommendedName>
</protein>
<dbReference type="PROSITE" id="PS50048">
    <property type="entry name" value="ZN2_CY6_FUNGAL_2"/>
    <property type="match status" value="1"/>
</dbReference>
<dbReference type="PROSITE" id="PS00463">
    <property type="entry name" value="ZN2_CY6_FUNGAL_1"/>
    <property type="match status" value="1"/>
</dbReference>
<dbReference type="InterPro" id="IPR036864">
    <property type="entry name" value="Zn2-C6_fun-type_DNA-bd_sf"/>
</dbReference>
<keyword evidence="4" id="KW-1185">Reference proteome</keyword>
<dbReference type="EMBL" id="KN832890">
    <property type="protein sequence ID" value="KIM94287.1"/>
    <property type="molecule type" value="Genomic_DNA"/>
</dbReference>
<dbReference type="Pfam" id="PF11951">
    <property type="entry name" value="Fungal_trans_2"/>
    <property type="match status" value="1"/>
</dbReference>
<reference evidence="3 4" key="1">
    <citation type="submission" date="2014-04" db="EMBL/GenBank/DDBJ databases">
        <authorList>
            <consortium name="DOE Joint Genome Institute"/>
            <person name="Kuo A."/>
            <person name="Martino E."/>
            <person name="Perotto S."/>
            <person name="Kohler A."/>
            <person name="Nagy L.G."/>
            <person name="Floudas D."/>
            <person name="Copeland A."/>
            <person name="Barry K.W."/>
            <person name="Cichocki N."/>
            <person name="Veneault-Fourrey C."/>
            <person name="LaButti K."/>
            <person name="Lindquist E.A."/>
            <person name="Lipzen A."/>
            <person name="Lundell T."/>
            <person name="Morin E."/>
            <person name="Murat C."/>
            <person name="Sun H."/>
            <person name="Tunlid A."/>
            <person name="Henrissat B."/>
            <person name="Grigoriev I.V."/>
            <person name="Hibbett D.S."/>
            <person name="Martin F."/>
            <person name="Nordberg H.P."/>
            <person name="Cantor M.N."/>
            <person name="Hua S.X."/>
        </authorList>
    </citation>
    <scope>NUCLEOTIDE SEQUENCE [LARGE SCALE GENOMIC DNA]</scope>
    <source>
        <strain evidence="3 4">Zn</strain>
    </source>
</reference>
<dbReference type="PANTHER" id="PTHR47784">
    <property type="entry name" value="STEROL UPTAKE CONTROL PROTEIN 2"/>
    <property type="match status" value="1"/>
</dbReference>
<dbReference type="InterPro" id="IPR001138">
    <property type="entry name" value="Zn2Cys6_DnaBD"/>
</dbReference>
<dbReference type="GO" id="GO:0008270">
    <property type="term" value="F:zinc ion binding"/>
    <property type="evidence" value="ECO:0007669"/>
    <property type="project" value="InterPro"/>
</dbReference>
<organism evidence="3 4">
    <name type="scientific">Oidiodendron maius (strain Zn)</name>
    <dbReference type="NCBI Taxonomy" id="913774"/>
    <lineage>
        <taxon>Eukaryota</taxon>
        <taxon>Fungi</taxon>
        <taxon>Dikarya</taxon>
        <taxon>Ascomycota</taxon>
        <taxon>Pezizomycotina</taxon>
        <taxon>Leotiomycetes</taxon>
        <taxon>Leotiomycetes incertae sedis</taxon>
        <taxon>Myxotrichaceae</taxon>
        <taxon>Oidiodendron</taxon>
    </lineage>
</organism>
<proteinExistence type="predicted"/>
<dbReference type="OrthoDB" id="4937900at2759"/>
<dbReference type="AlphaFoldDB" id="A0A0C3CX64"/>
<dbReference type="InterPro" id="IPR021858">
    <property type="entry name" value="Fun_TF"/>
</dbReference>